<feature type="chain" id="PRO_5046819457" evidence="2">
    <location>
        <begin position="18"/>
        <end position="121"/>
    </location>
</feature>
<keyword evidence="4" id="KW-1185">Reference proteome</keyword>
<feature type="signal peptide" evidence="2">
    <location>
        <begin position="1"/>
        <end position="17"/>
    </location>
</feature>
<evidence type="ECO:0000313" key="4">
    <source>
        <dbReference type="Proteomes" id="UP000823775"/>
    </source>
</evidence>
<keyword evidence="1" id="KW-0175">Coiled coil</keyword>
<comment type="caution">
    <text evidence="3">The sequence shown here is derived from an EMBL/GenBank/DDBJ whole genome shotgun (WGS) entry which is preliminary data.</text>
</comment>
<dbReference type="SUPFAM" id="SSF90257">
    <property type="entry name" value="Myosin rod fragments"/>
    <property type="match status" value="1"/>
</dbReference>
<dbReference type="Proteomes" id="UP000823775">
    <property type="component" value="Unassembled WGS sequence"/>
</dbReference>
<feature type="coiled-coil region" evidence="1">
    <location>
        <begin position="26"/>
        <end position="67"/>
    </location>
</feature>
<organism evidence="3 4">
    <name type="scientific">Datura stramonium</name>
    <name type="common">Jimsonweed</name>
    <name type="synonym">Common thornapple</name>
    <dbReference type="NCBI Taxonomy" id="4076"/>
    <lineage>
        <taxon>Eukaryota</taxon>
        <taxon>Viridiplantae</taxon>
        <taxon>Streptophyta</taxon>
        <taxon>Embryophyta</taxon>
        <taxon>Tracheophyta</taxon>
        <taxon>Spermatophyta</taxon>
        <taxon>Magnoliopsida</taxon>
        <taxon>eudicotyledons</taxon>
        <taxon>Gunneridae</taxon>
        <taxon>Pentapetalae</taxon>
        <taxon>asterids</taxon>
        <taxon>lamiids</taxon>
        <taxon>Solanales</taxon>
        <taxon>Solanaceae</taxon>
        <taxon>Solanoideae</taxon>
        <taxon>Datureae</taxon>
        <taxon>Datura</taxon>
    </lineage>
</organism>
<protein>
    <submittedName>
        <fullName evidence="3">Uncharacterized protein</fullName>
    </submittedName>
</protein>
<dbReference type="PANTHER" id="PTHR31580:SF4">
    <property type="entry name" value="FILAMENT-LIKE PLANT PROTEIN 6"/>
    <property type="match status" value="1"/>
</dbReference>
<proteinExistence type="predicted"/>
<evidence type="ECO:0000256" key="1">
    <source>
        <dbReference type="SAM" id="Coils"/>
    </source>
</evidence>
<keyword evidence="2" id="KW-0732">Signal</keyword>
<accession>A0ABS8SS98</accession>
<dbReference type="EMBL" id="JACEIK010000759">
    <property type="protein sequence ID" value="MCD7461847.1"/>
    <property type="molecule type" value="Genomic_DNA"/>
</dbReference>
<dbReference type="PANTHER" id="PTHR31580">
    <property type="entry name" value="FILAMENT-LIKE PLANT PROTEIN 4"/>
    <property type="match status" value="1"/>
</dbReference>
<sequence>MYKSISLFFSFFVVTAAIRSDNLSIAVKSYSNLTRLEDQVKSLEEQVNDLEDEVKDLNEKLSAAQSGMTNKEDLVKQHVKVAEEAVSEAATLKNHLESVTLLKLTAEDSAMNQDLRNNKHH</sequence>
<name>A0ABS8SS98_DATST</name>
<evidence type="ECO:0000256" key="2">
    <source>
        <dbReference type="SAM" id="SignalP"/>
    </source>
</evidence>
<reference evidence="3 4" key="1">
    <citation type="journal article" date="2021" name="BMC Genomics">
        <title>Datura genome reveals duplications of psychoactive alkaloid biosynthetic genes and high mutation rate following tissue culture.</title>
        <authorList>
            <person name="Rajewski A."/>
            <person name="Carter-House D."/>
            <person name="Stajich J."/>
            <person name="Litt A."/>
        </authorList>
    </citation>
    <scope>NUCLEOTIDE SEQUENCE [LARGE SCALE GENOMIC DNA]</scope>
    <source>
        <strain evidence="3">AR-01</strain>
    </source>
</reference>
<evidence type="ECO:0000313" key="3">
    <source>
        <dbReference type="EMBL" id="MCD7461847.1"/>
    </source>
</evidence>
<gene>
    <name evidence="3" type="ORF">HAX54_047236</name>
</gene>